<dbReference type="Gene3D" id="3.20.20.100">
    <property type="entry name" value="NADP-dependent oxidoreductase domain"/>
    <property type="match status" value="1"/>
</dbReference>
<accession>A0A6G1GAS2</accession>
<dbReference type="Proteomes" id="UP000504638">
    <property type="component" value="Unplaced"/>
</dbReference>
<dbReference type="GO" id="GO:0016616">
    <property type="term" value="F:oxidoreductase activity, acting on the CH-OH group of donors, NAD or NADP as acceptor"/>
    <property type="evidence" value="ECO:0007669"/>
    <property type="project" value="UniProtKB-ARBA"/>
</dbReference>
<evidence type="ECO:0000256" key="3">
    <source>
        <dbReference type="ARBA" id="ARBA00023002"/>
    </source>
</evidence>
<dbReference type="InterPro" id="IPR020471">
    <property type="entry name" value="AKR"/>
</dbReference>
<name>A0A6G1GAS2_9PEZI</name>
<evidence type="ECO:0000256" key="1">
    <source>
        <dbReference type="ARBA" id="ARBA00007905"/>
    </source>
</evidence>
<dbReference type="InterPro" id="IPR036812">
    <property type="entry name" value="NAD(P)_OxRdtase_dom_sf"/>
</dbReference>
<feature type="domain" description="NADP-dependent oxidoreductase" evidence="4">
    <location>
        <begin position="24"/>
        <end position="212"/>
    </location>
</feature>
<comment type="similarity">
    <text evidence="1">Belongs to the aldo/keto reductase family.</text>
</comment>
<dbReference type="Pfam" id="PF00248">
    <property type="entry name" value="Aldo_ket_red"/>
    <property type="match status" value="1"/>
</dbReference>
<gene>
    <name evidence="5 7" type="ORF">P152DRAFT_431178</name>
</gene>
<evidence type="ECO:0000259" key="4">
    <source>
        <dbReference type="Pfam" id="PF00248"/>
    </source>
</evidence>
<keyword evidence="3" id="KW-0560">Oxidoreductase</keyword>
<evidence type="ECO:0000313" key="7">
    <source>
        <dbReference type="RefSeq" id="XP_033536631.1"/>
    </source>
</evidence>
<keyword evidence="2" id="KW-0521">NADP</keyword>
<dbReference type="InterPro" id="IPR023210">
    <property type="entry name" value="NADP_OxRdtase_dom"/>
</dbReference>
<reference evidence="7" key="2">
    <citation type="submission" date="2020-04" db="EMBL/GenBank/DDBJ databases">
        <authorList>
            <consortium name="NCBI Genome Project"/>
        </authorList>
    </citation>
    <scope>NUCLEOTIDE SEQUENCE</scope>
    <source>
        <strain evidence="7">CBS 781.70</strain>
    </source>
</reference>
<organism evidence="5">
    <name type="scientific">Eremomyces bilateralis CBS 781.70</name>
    <dbReference type="NCBI Taxonomy" id="1392243"/>
    <lineage>
        <taxon>Eukaryota</taxon>
        <taxon>Fungi</taxon>
        <taxon>Dikarya</taxon>
        <taxon>Ascomycota</taxon>
        <taxon>Pezizomycotina</taxon>
        <taxon>Dothideomycetes</taxon>
        <taxon>Dothideomycetes incertae sedis</taxon>
        <taxon>Eremomycetales</taxon>
        <taxon>Eremomycetaceae</taxon>
        <taxon>Eremomyces</taxon>
    </lineage>
</organism>
<dbReference type="SUPFAM" id="SSF51430">
    <property type="entry name" value="NAD(P)-linked oxidoreductase"/>
    <property type="match status" value="1"/>
</dbReference>
<dbReference type="GeneID" id="54417984"/>
<reference evidence="7" key="3">
    <citation type="submission" date="2025-04" db="UniProtKB">
        <authorList>
            <consortium name="RefSeq"/>
        </authorList>
    </citation>
    <scope>IDENTIFICATION</scope>
    <source>
        <strain evidence="7">CBS 781.70</strain>
    </source>
</reference>
<dbReference type="AlphaFoldDB" id="A0A6G1GAS2"/>
<sequence length="309" mass="34479">MAGETVATALAKAIGRPAFIYGTAWKKAETTRLVQEALASGFTAVDTAAQPKHYREDLVGKALRNSFESDIISRERLFLQTKFTAPGGQSLSNIPYNPDDELQVQIETSVKSSFRNLRPREETESENETYIDCLLLHSPLDTLESTVQAWKVLESYVPKRIRHLGISNVDLQILQGLYDSVEIKPAVVQNRFIPMTGYDVELREFCADKGIMYESFWTLTGNPNLLRLESVQDLAAKVRVAPEVGCYALVMALGITTLNGTTSTEHMKDDLAGVLKVQEWASEHPEEWQKAKDSFRTFIGAMSKIDTLG</sequence>
<dbReference type="PANTHER" id="PTHR43827">
    <property type="entry name" value="2,5-DIKETO-D-GLUCONIC ACID REDUCTASE"/>
    <property type="match status" value="1"/>
</dbReference>
<dbReference type="EMBL" id="ML975152">
    <property type="protein sequence ID" value="KAF1815000.1"/>
    <property type="molecule type" value="Genomic_DNA"/>
</dbReference>
<proteinExistence type="inferred from homology"/>
<evidence type="ECO:0000256" key="2">
    <source>
        <dbReference type="ARBA" id="ARBA00022857"/>
    </source>
</evidence>
<evidence type="ECO:0000313" key="5">
    <source>
        <dbReference type="EMBL" id="KAF1815000.1"/>
    </source>
</evidence>
<dbReference type="OrthoDB" id="5357513at2759"/>
<dbReference type="CDD" id="cd19071">
    <property type="entry name" value="AKR_AKR1-5-like"/>
    <property type="match status" value="1"/>
</dbReference>
<reference evidence="5 7" key="1">
    <citation type="submission" date="2020-01" db="EMBL/GenBank/DDBJ databases">
        <authorList>
            <consortium name="DOE Joint Genome Institute"/>
            <person name="Haridas S."/>
            <person name="Albert R."/>
            <person name="Binder M."/>
            <person name="Bloem J."/>
            <person name="Labutti K."/>
            <person name="Salamov A."/>
            <person name="Andreopoulos B."/>
            <person name="Baker S.E."/>
            <person name="Barry K."/>
            <person name="Bills G."/>
            <person name="Bluhm B.H."/>
            <person name="Cannon C."/>
            <person name="Castanera R."/>
            <person name="Culley D.E."/>
            <person name="Daum C."/>
            <person name="Ezra D."/>
            <person name="Gonzalez J.B."/>
            <person name="Henrissat B."/>
            <person name="Kuo A."/>
            <person name="Liang C."/>
            <person name="Lipzen A."/>
            <person name="Lutzoni F."/>
            <person name="Magnuson J."/>
            <person name="Mondo S."/>
            <person name="Nolan M."/>
            <person name="Ohm R."/>
            <person name="Pangilinan J."/>
            <person name="Park H.-J."/>
            <person name="Ramirez L."/>
            <person name="Alfaro M."/>
            <person name="Sun H."/>
            <person name="Tritt A."/>
            <person name="Yoshinaga Y."/>
            <person name="Zwiers L.-H."/>
            <person name="Turgeon B.G."/>
            <person name="Goodwin S.B."/>
            <person name="Spatafora J.W."/>
            <person name="Crous P.W."/>
            <person name="Grigoriev I.V."/>
        </authorList>
    </citation>
    <scope>NUCLEOTIDE SEQUENCE</scope>
    <source>
        <strain evidence="5 7">CBS 781.70</strain>
    </source>
</reference>
<keyword evidence="6" id="KW-1185">Reference proteome</keyword>
<dbReference type="RefSeq" id="XP_033536631.1">
    <property type="nucleotide sequence ID" value="XM_033677414.1"/>
</dbReference>
<protein>
    <submittedName>
        <fullName evidence="5 7">Aldo-keto reductase-like protein</fullName>
    </submittedName>
</protein>
<evidence type="ECO:0000313" key="6">
    <source>
        <dbReference type="Proteomes" id="UP000504638"/>
    </source>
</evidence>
<dbReference type="PANTHER" id="PTHR43827:SF3">
    <property type="entry name" value="NADP-DEPENDENT OXIDOREDUCTASE DOMAIN-CONTAINING PROTEIN"/>
    <property type="match status" value="1"/>
</dbReference>